<dbReference type="PROSITE" id="PS51257">
    <property type="entry name" value="PROKAR_LIPOPROTEIN"/>
    <property type="match status" value="1"/>
</dbReference>
<evidence type="ECO:0000313" key="2">
    <source>
        <dbReference type="EMBL" id="GEP44414.1"/>
    </source>
</evidence>
<keyword evidence="3" id="KW-1185">Reference proteome</keyword>
<dbReference type="EMBL" id="BKAG01000029">
    <property type="protein sequence ID" value="GEP44414.1"/>
    <property type="molecule type" value="Genomic_DNA"/>
</dbReference>
<gene>
    <name evidence="2" type="ORF">BGE01nite_37050</name>
</gene>
<dbReference type="AlphaFoldDB" id="A0A512MCE9"/>
<feature type="compositionally biased region" description="Pro residues" evidence="1">
    <location>
        <begin position="158"/>
        <end position="177"/>
    </location>
</feature>
<dbReference type="Proteomes" id="UP000321577">
    <property type="component" value="Unassembled WGS sequence"/>
</dbReference>
<comment type="caution">
    <text evidence="2">The sequence shown here is derived from an EMBL/GenBank/DDBJ whole genome shotgun (WGS) entry which is preliminary data.</text>
</comment>
<feature type="compositionally biased region" description="Pro residues" evidence="1">
    <location>
        <begin position="118"/>
        <end position="131"/>
    </location>
</feature>
<name>A0A512MCE9_9BACT</name>
<reference evidence="2 3" key="1">
    <citation type="submission" date="2019-07" db="EMBL/GenBank/DDBJ databases">
        <title>Whole genome shotgun sequence of Brevifollis gellanilyticus NBRC 108608.</title>
        <authorList>
            <person name="Hosoyama A."/>
            <person name="Uohara A."/>
            <person name="Ohji S."/>
            <person name="Ichikawa N."/>
        </authorList>
    </citation>
    <scope>NUCLEOTIDE SEQUENCE [LARGE SCALE GENOMIC DNA]</scope>
    <source>
        <strain evidence="2 3">NBRC 108608</strain>
    </source>
</reference>
<evidence type="ECO:0000256" key="1">
    <source>
        <dbReference type="SAM" id="MobiDB-lite"/>
    </source>
</evidence>
<feature type="region of interest" description="Disordered" evidence="1">
    <location>
        <begin position="115"/>
        <end position="197"/>
    </location>
</feature>
<sequence>MIDMKHVLLLLLSLLLVTGCKSKAKPKPQPTGAATLIGIVEMVNPEQNYVLIRCEPMPSIAPGTELIALSSTGAKSKLVLTPEKKGYYVTADIKEGHPEVHHLVLVPRSQAATTDPLVVPPATPPPTPPPSASSSSSYQPFPTLPGFIPATAGSPSAAPTPTPASPPPAVPAQPQPQAPSGGGGGLGDLEPPVGGRP</sequence>
<proteinExistence type="predicted"/>
<evidence type="ECO:0000313" key="3">
    <source>
        <dbReference type="Proteomes" id="UP000321577"/>
    </source>
</evidence>
<protein>
    <submittedName>
        <fullName evidence="2">Uncharacterized protein</fullName>
    </submittedName>
</protein>
<accession>A0A512MCE9</accession>
<organism evidence="2 3">
    <name type="scientific">Brevifollis gellanilyticus</name>
    <dbReference type="NCBI Taxonomy" id="748831"/>
    <lineage>
        <taxon>Bacteria</taxon>
        <taxon>Pseudomonadati</taxon>
        <taxon>Verrucomicrobiota</taxon>
        <taxon>Verrucomicrobiia</taxon>
        <taxon>Verrucomicrobiales</taxon>
        <taxon>Verrucomicrobiaceae</taxon>
    </lineage>
</organism>